<name>A0A8J3CCF2_9PSEU</name>
<comment type="caution">
    <text evidence="2">The sequence shown here is derived from an EMBL/GenBank/DDBJ whole genome shotgun (WGS) entry which is preliminary data.</text>
</comment>
<proteinExistence type="predicted"/>
<evidence type="ECO:0008006" key="4">
    <source>
        <dbReference type="Google" id="ProtNLM"/>
    </source>
</evidence>
<dbReference type="Proteomes" id="UP000637578">
    <property type="component" value="Unassembled WGS sequence"/>
</dbReference>
<dbReference type="EMBL" id="BMMK01000006">
    <property type="protein sequence ID" value="GGM48447.1"/>
    <property type="molecule type" value="Genomic_DNA"/>
</dbReference>
<feature type="region of interest" description="Disordered" evidence="1">
    <location>
        <begin position="322"/>
        <end position="343"/>
    </location>
</feature>
<dbReference type="AlphaFoldDB" id="A0A8J3CCF2"/>
<protein>
    <recommendedName>
        <fullName evidence="4">Tail protein</fullName>
    </recommendedName>
</protein>
<dbReference type="InterPro" id="IPR044000">
    <property type="entry name" value="Phage_tube_2"/>
</dbReference>
<sequence length="343" mass="37013">MSLDVSIGLGLELAYGDPENAVTSVRGFEGRADSWKTSREYVESTGFRAETQTARADRRNIVEMGGEGELELALLDGGMGALFSAAFDRATVTAGGAGKPVTGVYETAASVEPRSYVVEVVRPATDGARYRYRHHGAVVTELELSQEVGDPLLAKASFDFQRVTDALADTALPVRYPTSSRAYDWTDGYVELTCPGEQPVRVPVTSWSVSLSRGLKTDRRHIRGSAYKAVPARASLPEYGGSLQAELTRTTHRLYQSFTRGEVCALRIVYGPNFTVELPAVQMTGNSPEASLDDLTSIELEYRALDPGDGRAAARLTYVDSFGDDPREAAIPPESTPDEGDGS</sequence>
<reference evidence="2" key="2">
    <citation type="submission" date="2020-09" db="EMBL/GenBank/DDBJ databases">
        <authorList>
            <person name="Sun Q."/>
            <person name="Zhou Y."/>
        </authorList>
    </citation>
    <scope>NUCLEOTIDE SEQUENCE</scope>
    <source>
        <strain evidence="2">CGMCC 4.5737</strain>
    </source>
</reference>
<dbReference type="Pfam" id="PF18906">
    <property type="entry name" value="Phage_tube_2"/>
    <property type="match status" value="1"/>
</dbReference>
<dbReference type="RefSeq" id="WP_189056059.1">
    <property type="nucleotide sequence ID" value="NZ_BMMK01000006.1"/>
</dbReference>
<organism evidence="2 3">
    <name type="scientific">Longimycelium tulufanense</name>
    <dbReference type="NCBI Taxonomy" id="907463"/>
    <lineage>
        <taxon>Bacteria</taxon>
        <taxon>Bacillati</taxon>
        <taxon>Actinomycetota</taxon>
        <taxon>Actinomycetes</taxon>
        <taxon>Pseudonocardiales</taxon>
        <taxon>Pseudonocardiaceae</taxon>
        <taxon>Longimycelium</taxon>
    </lineage>
</organism>
<gene>
    <name evidence="2" type="ORF">GCM10012275_19270</name>
</gene>
<evidence type="ECO:0000313" key="3">
    <source>
        <dbReference type="Proteomes" id="UP000637578"/>
    </source>
</evidence>
<accession>A0A8J3CCF2</accession>
<evidence type="ECO:0000256" key="1">
    <source>
        <dbReference type="SAM" id="MobiDB-lite"/>
    </source>
</evidence>
<reference evidence="2" key="1">
    <citation type="journal article" date="2014" name="Int. J. Syst. Evol. Microbiol.">
        <title>Complete genome sequence of Corynebacterium casei LMG S-19264T (=DSM 44701T), isolated from a smear-ripened cheese.</title>
        <authorList>
            <consortium name="US DOE Joint Genome Institute (JGI-PGF)"/>
            <person name="Walter F."/>
            <person name="Albersmeier A."/>
            <person name="Kalinowski J."/>
            <person name="Ruckert C."/>
        </authorList>
    </citation>
    <scope>NUCLEOTIDE SEQUENCE</scope>
    <source>
        <strain evidence="2">CGMCC 4.5737</strain>
    </source>
</reference>
<keyword evidence="3" id="KW-1185">Reference proteome</keyword>
<evidence type="ECO:0000313" key="2">
    <source>
        <dbReference type="EMBL" id="GGM48447.1"/>
    </source>
</evidence>